<organism evidence="2 3">
    <name type="scientific">Vibrio phage Kappa</name>
    <dbReference type="NCBI Taxonomy" id="493906"/>
    <lineage>
        <taxon>Viruses</taxon>
        <taxon>Duplodnaviria</taxon>
        <taxon>Heunggongvirae</taxon>
        <taxon>Uroviricota</taxon>
        <taxon>Caudoviricetes</taxon>
        <taxon>Peduoviridae</taxon>
        <taxon>Longwoodvirus</taxon>
        <taxon>Longwoodvirus K139</taxon>
    </lineage>
</organism>
<dbReference type="InterPro" id="IPR006522">
    <property type="entry name" value="Phage_virion_morphogenesis"/>
</dbReference>
<dbReference type="Pfam" id="PF05069">
    <property type="entry name" value="Phage_tail_S"/>
    <property type="match status" value="1"/>
</dbReference>
<feature type="compositionally biased region" description="Basic and acidic residues" evidence="1">
    <location>
        <begin position="149"/>
        <end position="166"/>
    </location>
</feature>
<dbReference type="EMBL" id="AB374228">
    <property type="protein sequence ID" value="BAF98821.1"/>
    <property type="molecule type" value="Genomic_DNA"/>
</dbReference>
<proteinExistence type="predicted"/>
<evidence type="ECO:0000256" key="1">
    <source>
        <dbReference type="SAM" id="MobiDB-lite"/>
    </source>
</evidence>
<gene>
    <name evidence="2" type="primary">kp28</name>
</gene>
<evidence type="ECO:0000313" key="3">
    <source>
        <dbReference type="Proteomes" id="UP000000797"/>
    </source>
</evidence>
<accession>A9ZT31</accession>
<name>A9ZT31_9CAUD</name>
<evidence type="ECO:0000313" key="2">
    <source>
        <dbReference type="EMBL" id="BAF98821.1"/>
    </source>
</evidence>
<dbReference type="GeneID" id="5850555"/>
<dbReference type="KEGG" id="vg:5850555"/>
<feature type="region of interest" description="Disordered" evidence="1">
    <location>
        <begin position="102"/>
        <end position="166"/>
    </location>
</feature>
<protein>
    <submittedName>
        <fullName evidence="2">Putative tail completion protein</fullName>
    </submittedName>
</protein>
<feature type="compositionally biased region" description="Basic and acidic residues" evidence="1">
    <location>
        <begin position="123"/>
        <end position="137"/>
    </location>
</feature>
<reference evidence="2 3" key="1">
    <citation type="submission" date="2008-01" db="EMBL/GenBank/DDBJ databases">
        <title>Integrated kappa phage genome.</title>
        <authorList>
            <person name="Ehara M."/>
            <person name="Nguyen M.B."/>
            <person name="Nguyen T.D."/>
            <person name="Ngo C.T."/>
            <person name="Le H.T."/>
            <person name="Nguyen T.H."/>
            <person name="Iwami M."/>
        </authorList>
    </citation>
    <scope>NUCLEOTIDE SEQUENCE [LARGE SCALE GENOMIC DNA]</scope>
</reference>
<dbReference type="Proteomes" id="UP000000797">
    <property type="component" value="Segment"/>
</dbReference>
<dbReference type="RefSeq" id="YP_001650893.1">
    <property type="nucleotide sequence ID" value="NC_010275.2"/>
</dbReference>
<sequence>MFEIKAEDRSYLRVMEQLELLGLDRKTRDKMLRRIGAQIAKTTRKNIRAQRDPDGSAWAKRKRGRGKLLKGFTQKLKHFQRDNNRTLVVGWPSARGRVAYEHHHGIAQESGLSARKRQAKQQNEPRKTDPATREQAKRCAISITASSLRGDRKEAKSPLWHGYEKT</sequence>
<dbReference type="NCBIfam" id="TIGR01635">
    <property type="entry name" value="tail_comp_S"/>
    <property type="match status" value="1"/>
</dbReference>